<sequence>MEKWSADVKETFYYITIKRLNTDVELSFGPVEVFQSRFPLLRGGGGGGTSIWTKKPLEGAAEKEGRPRIKVPGVGQWLFNFQSDYLVPKPQLMIETRSITNLFPSWGQCG</sequence>
<dbReference type="RefSeq" id="XP_001584704.1">
    <property type="nucleotide sequence ID" value="XM_001584654.1"/>
</dbReference>
<protein>
    <submittedName>
        <fullName evidence="1">Uncharacterized protein</fullName>
    </submittedName>
</protein>
<proteinExistence type="predicted"/>
<name>A7F9N6_SCLS1</name>
<dbReference type="AlphaFoldDB" id="A7F9N6"/>
<gene>
    <name evidence="1" type="ORF">SS1G_14317</name>
</gene>
<reference evidence="2" key="1">
    <citation type="journal article" date="2011" name="PLoS Genet.">
        <title>Genomic analysis of the necrotrophic fungal pathogens Sclerotinia sclerotiorum and Botrytis cinerea.</title>
        <authorList>
            <person name="Amselem J."/>
            <person name="Cuomo C.A."/>
            <person name="van Kan J.A."/>
            <person name="Viaud M."/>
            <person name="Benito E.P."/>
            <person name="Couloux A."/>
            <person name="Coutinho P.M."/>
            <person name="de Vries R.P."/>
            <person name="Dyer P.S."/>
            <person name="Fillinger S."/>
            <person name="Fournier E."/>
            <person name="Gout L."/>
            <person name="Hahn M."/>
            <person name="Kohn L."/>
            <person name="Lapalu N."/>
            <person name="Plummer K.M."/>
            <person name="Pradier J.M."/>
            <person name="Quevillon E."/>
            <person name="Sharon A."/>
            <person name="Simon A."/>
            <person name="ten Have A."/>
            <person name="Tudzynski B."/>
            <person name="Tudzynski P."/>
            <person name="Wincker P."/>
            <person name="Andrew M."/>
            <person name="Anthouard V."/>
            <person name="Beever R.E."/>
            <person name="Beffa R."/>
            <person name="Benoit I."/>
            <person name="Bouzid O."/>
            <person name="Brault B."/>
            <person name="Chen Z."/>
            <person name="Choquer M."/>
            <person name="Collemare J."/>
            <person name="Cotton P."/>
            <person name="Danchin E.G."/>
            <person name="Da Silva C."/>
            <person name="Gautier A."/>
            <person name="Giraud C."/>
            <person name="Giraud T."/>
            <person name="Gonzalez C."/>
            <person name="Grossetete S."/>
            <person name="Guldener U."/>
            <person name="Henrissat B."/>
            <person name="Howlett B.J."/>
            <person name="Kodira C."/>
            <person name="Kretschmer M."/>
            <person name="Lappartient A."/>
            <person name="Leroch M."/>
            <person name="Levis C."/>
            <person name="Mauceli E."/>
            <person name="Neuveglise C."/>
            <person name="Oeser B."/>
            <person name="Pearson M."/>
            <person name="Poulain J."/>
            <person name="Poussereau N."/>
            <person name="Quesneville H."/>
            <person name="Rascle C."/>
            <person name="Schumacher J."/>
            <person name="Segurens B."/>
            <person name="Sexton A."/>
            <person name="Silva E."/>
            <person name="Sirven C."/>
            <person name="Soanes D.M."/>
            <person name="Talbot N.J."/>
            <person name="Templeton M."/>
            <person name="Yandava C."/>
            <person name="Yarden O."/>
            <person name="Zeng Q."/>
            <person name="Rollins J.A."/>
            <person name="Lebrun M.H."/>
            <person name="Dickman M."/>
        </authorList>
    </citation>
    <scope>NUCLEOTIDE SEQUENCE [LARGE SCALE GENOMIC DNA]</scope>
    <source>
        <strain evidence="2">ATCC 18683 / 1980 / Ss-1</strain>
    </source>
</reference>
<accession>A7F9N6</accession>
<keyword evidence="2" id="KW-1185">Reference proteome</keyword>
<evidence type="ECO:0000313" key="2">
    <source>
        <dbReference type="Proteomes" id="UP000001312"/>
    </source>
</evidence>
<evidence type="ECO:0000313" key="1">
    <source>
        <dbReference type="EMBL" id="EDO00447.1"/>
    </source>
</evidence>
<dbReference type="GeneID" id="5480783"/>
<dbReference type="EMBL" id="CH476652">
    <property type="protein sequence ID" value="EDO00447.1"/>
    <property type="molecule type" value="Genomic_DNA"/>
</dbReference>
<organism evidence="1 2">
    <name type="scientific">Sclerotinia sclerotiorum (strain ATCC 18683 / 1980 / Ss-1)</name>
    <name type="common">White mold</name>
    <name type="synonym">Whetzelinia sclerotiorum</name>
    <dbReference type="NCBI Taxonomy" id="665079"/>
    <lineage>
        <taxon>Eukaryota</taxon>
        <taxon>Fungi</taxon>
        <taxon>Dikarya</taxon>
        <taxon>Ascomycota</taxon>
        <taxon>Pezizomycotina</taxon>
        <taxon>Leotiomycetes</taxon>
        <taxon>Helotiales</taxon>
        <taxon>Sclerotiniaceae</taxon>
        <taxon>Sclerotinia</taxon>
    </lineage>
</organism>
<dbReference type="InParanoid" id="A7F9N6"/>
<dbReference type="KEGG" id="ssl:SS1G_14317"/>
<dbReference type="Proteomes" id="UP000001312">
    <property type="component" value="Unassembled WGS sequence"/>
</dbReference>